<dbReference type="Proteomes" id="UP001075354">
    <property type="component" value="Chromosome 5"/>
</dbReference>
<comment type="caution">
    <text evidence="2">The sequence shown here is derived from an EMBL/GenBank/DDBJ whole genome shotgun (WGS) entry which is preliminary data.</text>
</comment>
<dbReference type="EMBL" id="JAPTSV010000005">
    <property type="protein sequence ID" value="KAJ1528191.1"/>
    <property type="molecule type" value="Genomic_DNA"/>
</dbReference>
<feature type="region of interest" description="Disordered" evidence="1">
    <location>
        <begin position="566"/>
        <end position="596"/>
    </location>
</feature>
<sequence>MKVTLRFYLQVKRRKAAETIEALRQGIVGLEKDIFDIAGNVHPPSEGIWANISRNMKINMDPKYIYLYFREDRNGIATEVRSKLGLETSAPKRKTSEGCQSEQDEDSAIDDPKAVNQPQEDFLVQIPAEDWKKLKPISTFYKRKDRNSGVRKSWTLPPSQWTPLISKLIWQQHHIPCAFVFKRCTVNMVPEICKNFVDMKDIHCTECNASGRAFIRAPPEDGMPVLHLRTSNTQGVPHSRKRHCFRAEREELGEQLRSKSVSEFRKSEAISKVYEGVSAPNLYSKDVMRKVKEESREKLFREMNIPKGEPIASLLLMKRNGPYVGSIHMVSADPVVVTYHEPSQLQINNTICASGYSRFTLDATGSCVSRVKRQDSLSRPLLNYQITGETREGTVPLNQMISERHDAANLTFWLLDAVRQKFRTPNEFVCDDSKALQSALCRAAAQCCSTREYKDKCLKYLSGTSVSLPKCFIRIDAAHFLKNACQWPFWISQKTPKLVKAHLIRWLGLLMKSKNDTFYGIYENILIVTAAETIGRNQKNELTAAGLSIKSLNALVSRAEIDGAESVGIEEDSDAEQSDEEDDVSPLSDDDEAVSDSCSDLHSALRSIEESAKESSAEVGDEVNPYFHLSFHKKMVEISDDFVLWSAVMVDAFKSPYVTGVSARVEGYINDLKNRVFKGEQLPMDIHKFVGMHLASIQGHVAIASVTATPPTTLASEPTKESEELAICENWRGVSDTKEKKPSKYLSPYPQIEVETLQALDPPKEYLLKNGNLTGFFEIHDGSKVQVKNTCAFDAICQLIAHGILEHASLRLRVEEVQDKSEALQVVWALAHEGAVKGTYCLRAKALVSARTTNLKTTNTVSSTRTARRAARHTVVLSYDSYGNAQEIMRSLNMQMDSTQTEWKCSKGHSYETGNLFLEINSEAFISTGFQGLEAAIKQHIHSEEINCKEKGCLQKSTGTVHVGDSIFINMDFLQHPDISKTRSKYEKKFDLKTVPLNIDIQGKKFMFIGLIAHEPAHYICFTRKISGIWQKFDDYLQHPYTVTKKTLVKHKAANSGM</sequence>
<feature type="region of interest" description="Disordered" evidence="1">
    <location>
        <begin position="88"/>
        <end position="114"/>
    </location>
</feature>
<gene>
    <name evidence="2" type="ORF">ONE63_008103</name>
</gene>
<organism evidence="2 3">
    <name type="scientific">Megalurothrips usitatus</name>
    <name type="common">bean blossom thrips</name>
    <dbReference type="NCBI Taxonomy" id="439358"/>
    <lineage>
        <taxon>Eukaryota</taxon>
        <taxon>Metazoa</taxon>
        <taxon>Ecdysozoa</taxon>
        <taxon>Arthropoda</taxon>
        <taxon>Hexapoda</taxon>
        <taxon>Insecta</taxon>
        <taxon>Pterygota</taxon>
        <taxon>Neoptera</taxon>
        <taxon>Paraneoptera</taxon>
        <taxon>Thysanoptera</taxon>
        <taxon>Terebrantia</taxon>
        <taxon>Thripoidea</taxon>
        <taxon>Thripidae</taxon>
        <taxon>Megalurothrips</taxon>
    </lineage>
</organism>
<protein>
    <submittedName>
        <fullName evidence="2">Uncharacterized protein</fullName>
    </submittedName>
</protein>
<keyword evidence="3" id="KW-1185">Reference proteome</keyword>
<dbReference type="AlphaFoldDB" id="A0AAV7XT39"/>
<evidence type="ECO:0000313" key="3">
    <source>
        <dbReference type="Proteomes" id="UP001075354"/>
    </source>
</evidence>
<accession>A0AAV7XT39</accession>
<evidence type="ECO:0000313" key="2">
    <source>
        <dbReference type="EMBL" id="KAJ1528191.1"/>
    </source>
</evidence>
<reference evidence="2" key="1">
    <citation type="submission" date="2022-12" db="EMBL/GenBank/DDBJ databases">
        <title>Chromosome-level genome assembly of the bean flower thrips Megalurothrips usitatus.</title>
        <authorList>
            <person name="Ma L."/>
            <person name="Liu Q."/>
            <person name="Li H."/>
            <person name="Cai W."/>
        </authorList>
    </citation>
    <scope>NUCLEOTIDE SEQUENCE</scope>
    <source>
        <strain evidence="2">Cailab_2022a</strain>
    </source>
</reference>
<proteinExistence type="predicted"/>
<evidence type="ECO:0000256" key="1">
    <source>
        <dbReference type="SAM" id="MobiDB-lite"/>
    </source>
</evidence>
<feature type="compositionally biased region" description="Acidic residues" evidence="1">
    <location>
        <begin position="568"/>
        <end position="594"/>
    </location>
</feature>
<name>A0AAV7XT39_9NEOP</name>